<dbReference type="SUPFAM" id="SSF52129">
    <property type="entry name" value="Caspase-like"/>
    <property type="match status" value="1"/>
</dbReference>
<sequence>MAQTNNFDYPKGYAICLGIDEFGDNNNLVNAVRDAKIWSQKFLNTFKYDEIITLTNQDATITNFIASILRFAAKALPGDIVTITLATHGSFKGKTNYFSLATGLEMSEDCIYFLLKAFRPKVRICIFSDLCHGGTFVEPNNTREVQGREMKWILDSLKGFSPADLNTIKEMFDKQCEIPITASVAHLSPTSDDATILDGINLSLINKELVGWRNTLDWYTIVELRDKLNELYISYHRSDKFDYASSFQNYVNDCPNFKKLFDELMNLAGVNTIKALFIKLGDDKNEKLISEFSKGVILNLGILTTPAGKNDIEEKKNLFNIFNGYLSWKKLIKNNTPIINFAGLRSQAFRNQYIFAKYSPAYRSEQRG</sequence>
<reference evidence="1" key="1">
    <citation type="submission" date="2022-03" db="EMBL/GenBank/DDBJ databases">
        <title>De novo assembled genomes of Belliella spp. (Cyclobacteriaceae) strains.</title>
        <authorList>
            <person name="Szabo A."/>
            <person name="Korponai K."/>
            <person name="Felfoldi T."/>
        </authorList>
    </citation>
    <scope>NUCLEOTIDE SEQUENCE</scope>
    <source>
        <strain evidence="1">DSM 111903</strain>
    </source>
</reference>
<dbReference type="Proteomes" id="UP001165430">
    <property type="component" value="Unassembled WGS sequence"/>
</dbReference>
<dbReference type="RefSeq" id="WP_241411442.1">
    <property type="nucleotide sequence ID" value="NZ_JAKZGO010000006.1"/>
</dbReference>
<accession>A0ABS9VCG6</accession>
<comment type="caution">
    <text evidence="1">The sequence shown here is derived from an EMBL/GenBank/DDBJ whole genome shotgun (WGS) entry which is preliminary data.</text>
</comment>
<gene>
    <name evidence="1" type="ORF">MM213_08765</name>
</gene>
<organism evidence="1 2">
    <name type="scientific">Belliella alkalica</name>
    <dbReference type="NCBI Taxonomy" id="1730871"/>
    <lineage>
        <taxon>Bacteria</taxon>
        <taxon>Pseudomonadati</taxon>
        <taxon>Bacteroidota</taxon>
        <taxon>Cytophagia</taxon>
        <taxon>Cytophagales</taxon>
        <taxon>Cyclobacteriaceae</taxon>
        <taxon>Belliella</taxon>
    </lineage>
</organism>
<evidence type="ECO:0000313" key="2">
    <source>
        <dbReference type="Proteomes" id="UP001165430"/>
    </source>
</evidence>
<dbReference type="InterPro" id="IPR029030">
    <property type="entry name" value="Caspase-like_dom_sf"/>
</dbReference>
<protein>
    <submittedName>
        <fullName evidence="1">Caspase family protein</fullName>
    </submittedName>
</protein>
<dbReference type="EMBL" id="JAKZGO010000006">
    <property type="protein sequence ID" value="MCH7413573.1"/>
    <property type="molecule type" value="Genomic_DNA"/>
</dbReference>
<dbReference type="Gene3D" id="3.40.50.1460">
    <property type="match status" value="1"/>
</dbReference>
<keyword evidence="2" id="KW-1185">Reference proteome</keyword>
<proteinExistence type="predicted"/>
<evidence type="ECO:0000313" key="1">
    <source>
        <dbReference type="EMBL" id="MCH7413573.1"/>
    </source>
</evidence>
<name>A0ABS9VCG6_9BACT</name>